<name>A0A9P0MGF1_ACAOB</name>
<dbReference type="AlphaFoldDB" id="A0A9P0MGF1"/>
<comment type="caution">
    <text evidence="2">The sequence shown here is derived from an EMBL/GenBank/DDBJ whole genome shotgun (WGS) entry which is preliminary data.</text>
</comment>
<dbReference type="Proteomes" id="UP001152888">
    <property type="component" value="Unassembled WGS sequence"/>
</dbReference>
<reference evidence="2" key="1">
    <citation type="submission" date="2022-03" db="EMBL/GenBank/DDBJ databases">
        <authorList>
            <person name="Sayadi A."/>
        </authorList>
    </citation>
    <scope>NUCLEOTIDE SEQUENCE</scope>
</reference>
<feature type="region of interest" description="Disordered" evidence="1">
    <location>
        <begin position="35"/>
        <end position="63"/>
    </location>
</feature>
<keyword evidence="3" id="KW-1185">Reference proteome</keyword>
<gene>
    <name evidence="2" type="ORF">ACAOBT_LOCUS32581</name>
</gene>
<evidence type="ECO:0000313" key="3">
    <source>
        <dbReference type="Proteomes" id="UP001152888"/>
    </source>
</evidence>
<sequence>MSRQGASKAFSIPRRTLPRYVDSNRIDKATMGRKPVMTADRERELSGRGRLPVNIKDTSEACF</sequence>
<dbReference type="OrthoDB" id="7423901at2759"/>
<accession>A0A9P0MGF1</accession>
<protein>
    <submittedName>
        <fullName evidence="2">Uncharacterized protein</fullName>
    </submittedName>
</protein>
<evidence type="ECO:0000256" key="1">
    <source>
        <dbReference type="SAM" id="MobiDB-lite"/>
    </source>
</evidence>
<dbReference type="EMBL" id="CAKOFQ010008136">
    <property type="protein sequence ID" value="CAH2012030.1"/>
    <property type="molecule type" value="Genomic_DNA"/>
</dbReference>
<organism evidence="2 3">
    <name type="scientific">Acanthoscelides obtectus</name>
    <name type="common">Bean weevil</name>
    <name type="synonym">Bruchus obtectus</name>
    <dbReference type="NCBI Taxonomy" id="200917"/>
    <lineage>
        <taxon>Eukaryota</taxon>
        <taxon>Metazoa</taxon>
        <taxon>Ecdysozoa</taxon>
        <taxon>Arthropoda</taxon>
        <taxon>Hexapoda</taxon>
        <taxon>Insecta</taxon>
        <taxon>Pterygota</taxon>
        <taxon>Neoptera</taxon>
        <taxon>Endopterygota</taxon>
        <taxon>Coleoptera</taxon>
        <taxon>Polyphaga</taxon>
        <taxon>Cucujiformia</taxon>
        <taxon>Chrysomeloidea</taxon>
        <taxon>Chrysomelidae</taxon>
        <taxon>Bruchinae</taxon>
        <taxon>Bruchini</taxon>
        <taxon>Acanthoscelides</taxon>
    </lineage>
</organism>
<evidence type="ECO:0000313" key="2">
    <source>
        <dbReference type="EMBL" id="CAH2012030.1"/>
    </source>
</evidence>
<proteinExistence type="predicted"/>